<dbReference type="Pfam" id="PF03781">
    <property type="entry name" value="FGE-sulfatase"/>
    <property type="match status" value="1"/>
</dbReference>
<keyword evidence="5" id="KW-1185">Reference proteome</keyword>
<protein>
    <recommendedName>
        <fullName evidence="3">Sulfatase-modifying factor enzyme-like domain-containing protein</fullName>
    </recommendedName>
</protein>
<feature type="transmembrane region" description="Helical" evidence="2">
    <location>
        <begin position="26"/>
        <end position="47"/>
    </location>
</feature>
<dbReference type="InterPro" id="IPR016187">
    <property type="entry name" value="CTDL_fold"/>
</dbReference>
<dbReference type="InterPro" id="IPR042095">
    <property type="entry name" value="SUMF_sf"/>
</dbReference>
<dbReference type="InterPro" id="IPR005532">
    <property type="entry name" value="SUMF_dom"/>
</dbReference>
<dbReference type="Proteomes" id="UP000600865">
    <property type="component" value="Unassembled WGS sequence"/>
</dbReference>
<reference evidence="4 5" key="1">
    <citation type="journal article" date="2014" name="Int. J. Syst. Evol. Microbiol.">
        <title>Complete genome sequence of Corynebacterium casei LMG S-19264T (=DSM 44701T), isolated from a smear-ripened cheese.</title>
        <authorList>
            <consortium name="US DOE Joint Genome Institute (JGI-PGF)"/>
            <person name="Walter F."/>
            <person name="Albersmeier A."/>
            <person name="Kalinowski J."/>
            <person name="Ruckert C."/>
        </authorList>
    </citation>
    <scope>NUCLEOTIDE SEQUENCE [LARGE SCALE GENOMIC DNA]</scope>
    <source>
        <strain evidence="4 5">KCTC 23968</strain>
    </source>
</reference>
<evidence type="ECO:0000256" key="1">
    <source>
        <dbReference type="SAM" id="MobiDB-lite"/>
    </source>
</evidence>
<dbReference type="RefSeq" id="WP_189584452.1">
    <property type="nucleotide sequence ID" value="NZ_BMYV01000002.1"/>
</dbReference>
<evidence type="ECO:0000256" key="2">
    <source>
        <dbReference type="SAM" id="Phobius"/>
    </source>
</evidence>
<comment type="caution">
    <text evidence="4">The sequence shown here is derived from an EMBL/GenBank/DDBJ whole genome shotgun (WGS) entry which is preliminary data.</text>
</comment>
<keyword evidence="2" id="KW-0472">Membrane</keyword>
<feature type="compositionally biased region" description="Basic and acidic residues" evidence="1">
    <location>
        <begin position="60"/>
        <end position="71"/>
    </location>
</feature>
<name>A0A918NHR0_9PROT</name>
<evidence type="ECO:0000313" key="4">
    <source>
        <dbReference type="EMBL" id="GGX68177.1"/>
    </source>
</evidence>
<dbReference type="AlphaFoldDB" id="A0A918NHR0"/>
<dbReference type="Gene3D" id="3.90.1580.10">
    <property type="entry name" value="paralog of FGE (formylglycine-generating enzyme)"/>
    <property type="match status" value="1"/>
</dbReference>
<evidence type="ECO:0000313" key="5">
    <source>
        <dbReference type="Proteomes" id="UP000600865"/>
    </source>
</evidence>
<organism evidence="4 5">
    <name type="scientific">Litorimonas cladophorae</name>
    <dbReference type="NCBI Taxonomy" id="1220491"/>
    <lineage>
        <taxon>Bacteria</taxon>
        <taxon>Pseudomonadati</taxon>
        <taxon>Pseudomonadota</taxon>
        <taxon>Alphaproteobacteria</taxon>
        <taxon>Maricaulales</taxon>
        <taxon>Robiginitomaculaceae</taxon>
    </lineage>
</organism>
<gene>
    <name evidence="4" type="ORF">GCM10011309_17430</name>
</gene>
<dbReference type="InterPro" id="IPR051043">
    <property type="entry name" value="Sulfatase_Mod_Factor_Kinase"/>
</dbReference>
<dbReference type="GO" id="GO:0120147">
    <property type="term" value="F:formylglycine-generating oxidase activity"/>
    <property type="evidence" value="ECO:0007669"/>
    <property type="project" value="TreeGrafter"/>
</dbReference>
<sequence>MTNPNDGWQAPHERDQFAVREERAPWLKYSVGLLALLLVGGGAIWLASKVVVADDVPTIERTDNSDVKPSEVEQPQAPKSADDLAWVKALETDTVEGYRDYLAAFPNGRHVEDAQRLLNEFDENAWQLAEERDTVQGYEDYLASWPEGLHATEARDRIAKIKAEEEARRKNAAEAARQEAAAWKAAAQANTIPSYEGYLSKFSSGKNAPEAQARIDRLRASAADEGAWTAAKAVDSADAYQQYLTSFPQGAHVAEAIARIETLRPGPGKTFKDCAACPTMVTLPAGTAELGAAETDGNAKPNEKPARPVTFTNLFAIGVTEVTFDQYGACVSAGGCKSMPSDNGWGQGSRPVINVSWSDAVAYAQWLSTTTGKRYGLPSDAQWEYAARGGDTGLYPGGSAKALCAFANGAAKESELPWANEACTDLAGDRTLPAGSLSKNKFGVADMLGNVGEWVLDCNTLNLRDAPVDGSADARGSCSQRIVRGGSWFSGPDDLRYSARAVQRRGDTNDFTGFRVVRN</sequence>
<keyword evidence="2" id="KW-1133">Transmembrane helix</keyword>
<dbReference type="PANTHER" id="PTHR23150:SF35">
    <property type="entry name" value="BLL6746 PROTEIN"/>
    <property type="match status" value="1"/>
</dbReference>
<feature type="region of interest" description="Disordered" evidence="1">
    <location>
        <begin position="60"/>
        <end position="80"/>
    </location>
</feature>
<keyword evidence="2" id="KW-0812">Transmembrane</keyword>
<feature type="domain" description="Sulfatase-modifying factor enzyme-like" evidence="3">
    <location>
        <begin position="277"/>
        <end position="518"/>
    </location>
</feature>
<dbReference type="PANTHER" id="PTHR23150">
    <property type="entry name" value="SULFATASE MODIFYING FACTOR 1, 2"/>
    <property type="match status" value="1"/>
</dbReference>
<accession>A0A918NHR0</accession>
<evidence type="ECO:0000259" key="3">
    <source>
        <dbReference type="Pfam" id="PF03781"/>
    </source>
</evidence>
<dbReference type="SUPFAM" id="SSF56436">
    <property type="entry name" value="C-type lectin-like"/>
    <property type="match status" value="1"/>
</dbReference>
<dbReference type="EMBL" id="BMYV01000002">
    <property type="protein sequence ID" value="GGX68177.1"/>
    <property type="molecule type" value="Genomic_DNA"/>
</dbReference>
<dbReference type="Gene3D" id="1.25.40.10">
    <property type="entry name" value="Tetratricopeptide repeat domain"/>
    <property type="match status" value="1"/>
</dbReference>
<dbReference type="InterPro" id="IPR011990">
    <property type="entry name" value="TPR-like_helical_dom_sf"/>
</dbReference>
<proteinExistence type="predicted"/>